<dbReference type="Gramene" id="KOM47758">
    <property type="protein sequence ID" value="KOM47758"/>
    <property type="gene ID" value="LR48_Vigan07g146200"/>
</dbReference>
<protein>
    <submittedName>
        <fullName evidence="1">Uncharacterized protein</fullName>
    </submittedName>
</protein>
<organism evidence="1 2">
    <name type="scientific">Phaseolus angularis</name>
    <name type="common">Azuki bean</name>
    <name type="synonym">Vigna angularis</name>
    <dbReference type="NCBI Taxonomy" id="3914"/>
    <lineage>
        <taxon>Eukaryota</taxon>
        <taxon>Viridiplantae</taxon>
        <taxon>Streptophyta</taxon>
        <taxon>Embryophyta</taxon>
        <taxon>Tracheophyta</taxon>
        <taxon>Spermatophyta</taxon>
        <taxon>Magnoliopsida</taxon>
        <taxon>eudicotyledons</taxon>
        <taxon>Gunneridae</taxon>
        <taxon>Pentapetalae</taxon>
        <taxon>rosids</taxon>
        <taxon>fabids</taxon>
        <taxon>Fabales</taxon>
        <taxon>Fabaceae</taxon>
        <taxon>Papilionoideae</taxon>
        <taxon>50 kb inversion clade</taxon>
        <taxon>NPAAA clade</taxon>
        <taxon>indigoferoid/millettioid clade</taxon>
        <taxon>Phaseoleae</taxon>
        <taxon>Vigna</taxon>
    </lineage>
</organism>
<dbReference type="AlphaFoldDB" id="A0A0L9UY99"/>
<reference evidence="2" key="1">
    <citation type="journal article" date="2015" name="Proc. Natl. Acad. Sci. U.S.A.">
        <title>Genome sequencing of adzuki bean (Vigna angularis) provides insight into high starch and low fat accumulation and domestication.</title>
        <authorList>
            <person name="Yang K."/>
            <person name="Tian Z."/>
            <person name="Chen C."/>
            <person name="Luo L."/>
            <person name="Zhao B."/>
            <person name="Wang Z."/>
            <person name="Yu L."/>
            <person name="Li Y."/>
            <person name="Sun Y."/>
            <person name="Li W."/>
            <person name="Chen Y."/>
            <person name="Li Y."/>
            <person name="Zhang Y."/>
            <person name="Ai D."/>
            <person name="Zhao J."/>
            <person name="Shang C."/>
            <person name="Ma Y."/>
            <person name="Wu B."/>
            <person name="Wang M."/>
            <person name="Gao L."/>
            <person name="Sun D."/>
            <person name="Zhang P."/>
            <person name="Guo F."/>
            <person name="Wang W."/>
            <person name="Li Y."/>
            <person name="Wang J."/>
            <person name="Varshney R.K."/>
            <person name="Wang J."/>
            <person name="Ling H.Q."/>
            <person name="Wan P."/>
        </authorList>
    </citation>
    <scope>NUCLEOTIDE SEQUENCE</scope>
    <source>
        <strain evidence="2">cv. Jingnong 6</strain>
    </source>
</reference>
<evidence type="ECO:0000313" key="2">
    <source>
        <dbReference type="Proteomes" id="UP000053144"/>
    </source>
</evidence>
<dbReference type="EMBL" id="CM003377">
    <property type="protein sequence ID" value="KOM47758.1"/>
    <property type="molecule type" value="Genomic_DNA"/>
</dbReference>
<gene>
    <name evidence="1" type="ORF">LR48_Vigan07g146200</name>
</gene>
<proteinExistence type="predicted"/>
<name>A0A0L9UY99_PHAAN</name>
<evidence type="ECO:0000313" key="1">
    <source>
        <dbReference type="EMBL" id="KOM47758.1"/>
    </source>
</evidence>
<sequence length="187" mass="21100">MDLHHRNPYQLHRRLATVDLHQRSSDLRPQLLDLPMPHKYLAKFGISCSTILPFGINFTAFHGLTSIRPFDLNCLAFHCLTDPRLVTPGVSAEGFPSTFLLSLTEGFWVQNLEVRQVEFPRYNTRRNLAEKKEGTWRATAEAEVSGFHGLDGGNNFQCLVLTVVQQREAHGALGQPSLSFLPKLSVF</sequence>
<dbReference type="Proteomes" id="UP000053144">
    <property type="component" value="Chromosome 7"/>
</dbReference>
<accession>A0A0L9UY99</accession>